<feature type="compositionally biased region" description="Low complexity" evidence="1">
    <location>
        <begin position="742"/>
        <end position="755"/>
    </location>
</feature>
<feature type="compositionally biased region" description="Polar residues" evidence="1">
    <location>
        <begin position="837"/>
        <end position="848"/>
    </location>
</feature>
<dbReference type="Pfam" id="PF26013">
    <property type="entry name" value="DUF8004"/>
    <property type="match status" value="1"/>
</dbReference>
<dbReference type="OrthoDB" id="4114825at2759"/>
<feature type="region of interest" description="Disordered" evidence="1">
    <location>
        <begin position="742"/>
        <end position="784"/>
    </location>
</feature>
<feature type="domain" description="DUF8004" evidence="2">
    <location>
        <begin position="280"/>
        <end position="371"/>
    </location>
</feature>
<organism evidence="3 4">
    <name type="scientific">Clohesyomyces aquaticus</name>
    <dbReference type="NCBI Taxonomy" id="1231657"/>
    <lineage>
        <taxon>Eukaryota</taxon>
        <taxon>Fungi</taxon>
        <taxon>Dikarya</taxon>
        <taxon>Ascomycota</taxon>
        <taxon>Pezizomycotina</taxon>
        <taxon>Dothideomycetes</taxon>
        <taxon>Pleosporomycetidae</taxon>
        <taxon>Pleosporales</taxon>
        <taxon>Lindgomycetaceae</taxon>
        <taxon>Clohesyomyces</taxon>
    </lineage>
</organism>
<feature type="compositionally biased region" description="Low complexity" evidence="1">
    <location>
        <begin position="23"/>
        <end position="33"/>
    </location>
</feature>
<dbReference type="STRING" id="1231657.A0A1Y1ZMR9"/>
<dbReference type="AlphaFoldDB" id="A0A1Y1ZMR9"/>
<dbReference type="EMBL" id="MCFA01000060">
    <property type="protein sequence ID" value="ORY11553.1"/>
    <property type="molecule type" value="Genomic_DNA"/>
</dbReference>
<evidence type="ECO:0000313" key="4">
    <source>
        <dbReference type="Proteomes" id="UP000193144"/>
    </source>
</evidence>
<name>A0A1Y1ZMR9_9PLEO</name>
<feature type="region of interest" description="Disordered" evidence="1">
    <location>
        <begin position="810"/>
        <end position="902"/>
    </location>
</feature>
<feature type="region of interest" description="Disordered" evidence="1">
    <location>
        <begin position="1"/>
        <end position="33"/>
    </location>
</feature>
<reference evidence="3 4" key="1">
    <citation type="submission" date="2016-07" db="EMBL/GenBank/DDBJ databases">
        <title>Pervasive Adenine N6-methylation of Active Genes in Fungi.</title>
        <authorList>
            <consortium name="DOE Joint Genome Institute"/>
            <person name="Mondo S.J."/>
            <person name="Dannebaum R.O."/>
            <person name="Kuo R.C."/>
            <person name="Labutti K."/>
            <person name="Haridas S."/>
            <person name="Kuo A."/>
            <person name="Salamov A."/>
            <person name="Ahrendt S.R."/>
            <person name="Lipzen A."/>
            <person name="Sullivan W."/>
            <person name="Andreopoulos W.B."/>
            <person name="Clum A."/>
            <person name="Lindquist E."/>
            <person name="Daum C."/>
            <person name="Ramamoorthy G.K."/>
            <person name="Gryganskyi A."/>
            <person name="Culley D."/>
            <person name="Magnuson J.K."/>
            <person name="James T.Y."/>
            <person name="O'Malley M.A."/>
            <person name="Stajich J.E."/>
            <person name="Spatafora J.W."/>
            <person name="Visel A."/>
            <person name="Grigoriev I.V."/>
        </authorList>
    </citation>
    <scope>NUCLEOTIDE SEQUENCE [LARGE SCALE GENOMIC DNA]</scope>
    <source>
        <strain evidence="3 4">CBS 115471</strain>
    </source>
</reference>
<protein>
    <recommendedName>
        <fullName evidence="2">DUF8004 domain-containing protein</fullName>
    </recommendedName>
</protein>
<sequence length="1066" mass="116578">MTLDPIRSRTPNIAETPRPAVPSRSSSLKYSSPGSMYAKGNFQSVTSSAKAKTPAETQASSWGSSTPAATHQHLIAKDGTLQALLNGFSSSPISRSHSFMSTSGSAKVDKKSTGGFAVMRNSTRATKIKRWAGHTRTVSDWDGLRRDPELWFDNGDCFIHLYARGQSRRGPSFCVPFAVLRDSKCGAMFSLCFAQMAGHPSKCVSSGLSTPVTAANNCELYIPAPEEASREESFQWHITTRNFFAFLFGKPLAGNHMGKAFADLQERLQLFRSGRVNNHKDFLDYAEKQGYRDLVDCPDYALAMLYYAEHCQLRDAWVDAFAHCVGMNNMLSLSAEFAPISRVTKALITRAYLEMDIHLGRVTTALSNFLEDDMSPAFLGLSDGSRAHLDRFRSFFHSFYVEKFGYWPPPKGTCFSKALYKSMYYDFKNVYDYLVDLDSTDDISSQKPASGGICVLQNVGAFDSRHDFVPLPHPLPLIPDHVTSSRKTQSQKTLRTLTLGSKQAKTDRYMTTRAALTAATNTRDISVTSSALVQAYMRFERQCALNQREEKVSMADARKVRWLLIYCTLQYLTSAVRAPKEVRDTVGPTYSLCCLVTEKSPWELGTKVLNTPCVQSVNVPDAINSYLSESTSEVPNEPASGAPKVAIIQPDCYNDDYFTHTNPDSTRPISVEVPAPLRIATPVARTSSIRSFKNRSLSALSSRRNSVVVRVPNQPFYEIMVHGYGNGLNATVIDPPSTTISRSGSISLSKRSSILPDGAGPETSWLRPSTSETTKQLEPPTDLECDTVSAMQPARTPVFDSFEFDRIASPVTPDESHESPSSSNSTNSIKSAMWSDGASSRSSHTSAGTPEPKLGGSEGGGLLGGLVSIEYTPTSSPQKPSSKNGSPTTPNRRSEFRFSFNDPAPRVSLDLAPLTDSYESDIDGSEIGVAFSGPPTPMGGSFQIDILPVLTEKPSLFPLSHSVSTESLALSAPPFSRTTSATGPRRKDSEMDIFSALSLGPGQGEAKIEDVAVRTASESIRDVDAAIPPPTQKKASQTYLGRLVGEQQKSSKKDRRMSLGFMLRRK</sequence>
<feature type="compositionally biased region" description="Low complexity" evidence="1">
    <location>
        <begin position="872"/>
        <end position="883"/>
    </location>
</feature>
<dbReference type="InterPro" id="IPR058317">
    <property type="entry name" value="DUF8004"/>
</dbReference>
<keyword evidence="4" id="KW-1185">Reference proteome</keyword>
<evidence type="ECO:0000256" key="1">
    <source>
        <dbReference type="SAM" id="MobiDB-lite"/>
    </source>
</evidence>
<evidence type="ECO:0000259" key="2">
    <source>
        <dbReference type="Pfam" id="PF26013"/>
    </source>
</evidence>
<feature type="compositionally biased region" description="Low complexity" evidence="1">
    <location>
        <begin position="819"/>
        <end position="828"/>
    </location>
</feature>
<feature type="region of interest" description="Disordered" evidence="1">
    <location>
        <begin position="48"/>
        <end position="69"/>
    </location>
</feature>
<proteinExistence type="predicted"/>
<dbReference type="Proteomes" id="UP000193144">
    <property type="component" value="Unassembled WGS sequence"/>
</dbReference>
<accession>A0A1Y1ZMR9</accession>
<gene>
    <name evidence="3" type="ORF">BCR34DRAFT_601332</name>
</gene>
<dbReference type="PANTHER" id="PTHR39601">
    <property type="entry name" value="CHORIOGENIN HMINOR"/>
    <property type="match status" value="1"/>
</dbReference>
<feature type="region of interest" description="Disordered" evidence="1">
    <location>
        <begin position="1045"/>
        <end position="1066"/>
    </location>
</feature>
<feature type="compositionally biased region" description="Polar residues" evidence="1">
    <location>
        <begin position="766"/>
        <end position="776"/>
    </location>
</feature>
<dbReference type="PANTHER" id="PTHR39601:SF1">
    <property type="entry name" value="CHORIOGENIN HMINOR"/>
    <property type="match status" value="1"/>
</dbReference>
<evidence type="ECO:0000313" key="3">
    <source>
        <dbReference type="EMBL" id="ORY11553.1"/>
    </source>
</evidence>
<comment type="caution">
    <text evidence="3">The sequence shown here is derived from an EMBL/GenBank/DDBJ whole genome shotgun (WGS) entry which is preliminary data.</text>
</comment>